<dbReference type="EMBL" id="JAOPHQ010004284">
    <property type="protein sequence ID" value="KAK0139891.1"/>
    <property type="molecule type" value="Genomic_DNA"/>
</dbReference>
<dbReference type="AlphaFoldDB" id="A0AA47NV91"/>
<evidence type="ECO:0000256" key="3">
    <source>
        <dbReference type="SAM" id="Phobius"/>
    </source>
</evidence>
<dbReference type="Proteomes" id="UP001174136">
    <property type="component" value="Unassembled WGS sequence"/>
</dbReference>
<keyword evidence="1" id="KW-0175">Coiled coil</keyword>
<evidence type="ECO:0000313" key="4">
    <source>
        <dbReference type="EMBL" id="KAK0139891.1"/>
    </source>
</evidence>
<keyword evidence="3" id="KW-0472">Membrane</keyword>
<evidence type="ECO:0000313" key="5">
    <source>
        <dbReference type="Proteomes" id="UP001174136"/>
    </source>
</evidence>
<feature type="coiled-coil region" evidence="1">
    <location>
        <begin position="99"/>
        <end position="134"/>
    </location>
</feature>
<comment type="caution">
    <text evidence="4">The sequence shown here is derived from an EMBL/GenBank/DDBJ whole genome shotgun (WGS) entry which is preliminary data.</text>
</comment>
<proteinExistence type="predicted"/>
<organism evidence="4 5">
    <name type="scientific">Merluccius polli</name>
    <name type="common">Benguela hake</name>
    <name type="synonym">Merluccius cadenati</name>
    <dbReference type="NCBI Taxonomy" id="89951"/>
    <lineage>
        <taxon>Eukaryota</taxon>
        <taxon>Metazoa</taxon>
        <taxon>Chordata</taxon>
        <taxon>Craniata</taxon>
        <taxon>Vertebrata</taxon>
        <taxon>Euteleostomi</taxon>
        <taxon>Actinopterygii</taxon>
        <taxon>Neopterygii</taxon>
        <taxon>Teleostei</taxon>
        <taxon>Neoteleostei</taxon>
        <taxon>Acanthomorphata</taxon>
        <taxon>Zeiogadaria</taxon>
        <taxon>Gadariae</taxon>
        <taxon>Gadiformes</taxon>
        <taxon>Gadoidei</taxon>
        <taxon>Merlucciidae</taxon>
        <taxon>Merluccius</taxon>
    </lineage>
</organism>
<keyword evidence="3" id="KW-0812">Transmembrane</keyword>
<name>A0AA47NV91_MERPO</name>
<keyword evidence="5" id="KW-1185">Reference proteome</keyword>
<reference evidence="4" key="1">
    <citation type="journal article" date="2023" name="Front. Mar. Sci.">
        <title>A new Merluccius polli reference genome to investigate the effects of global change in West African waters.</title>
        <authorList>
            <person name="Mateo J.L."/>
            <person name="Blanco-Fernandez C."/>
            <person name="Garcia-Vazquez E."/>
            <person name="Machado-Schiaffino G."/>
        </authorList>
    </citation>
    <scope>NUCLEOTIDE SEQUENCE</scope>
    <source>
        <strain evidence="4">C29</strain>
        <tissue evidence="4">Fin</tissue>
    </source>
</reference>
<evidence type="ECO:0000256" key="2">
    <source>
        <dbReference type="SAM" id="MobiDB-lite"/>
    </source>
</evidence>
<accession>A0AA47NV91</accession>
<feature type="transmembrane region" description="Helical" evidence="3">
    <location>
        <begin position="213"/>
        <end position="230"/>
    </location>
</feature>
<sequence length="249" mass="27561">MQLEVSLRYAANQADTMRRTMCGLASSCQITAAGLLIFIDVKMTGRGRGRRDALAIAVQTQSGQEEAEELVNGAAGGRGTEAEGREPTLSDLAAILQTHMGQQQARDEEQRELAEKQERRFKALQQQFQVLQTELQARTTPTPDPPPAGRPAEPSQDFEEVHELETIPGKLRKTRQQRRQEKFLHTVVKPQNIAEPEAPSGFQLPTNLPVQRVLLLLLLVFCLLLLGHPVRPGKKDPGREAQPLNGGRV</sequence>
<protein>
    <submittedName>
        <fullName evidence="4">Uncharacterized protein</fullName>
    </submittedName>
</protein>
<gene>
    <name evidence="4" type="ORF">N1851_023201</name>
</gene>
<feature type="region of interest" description="Disordered" evidence="2">
    <location>
        <begin position="136"/>
        <end position="178"/>
    </location>
</feature>
<keyword evidence="3" id="KW-1133">Transmembrane helix</keyword>
<evidence type="ECO:0000256" key="1">
    <source>
        <dbReference type="SAM" id="Coils"/>
    </source>
</evidence>